<dbReference type="AlphaFoldDB" id="A0A8C2TIV3"/>
<dbReference type="Pfam" id="PF05648">
    <property type="entry name" value="PEX11"/>
    <property type="match status" value="1"/>
</dbReference>
<dbReference type="PANTHER" id="PTHR20990">
    <property type="entry name" value="PEROXISOMAL BIOGENESIS FACTOR 11"/>
    <property type="match status" value="1"/>
</dbReference>
<name>A0A8C2TIV3_COTJA</name>
<dbReference type="GeneTree" id="ENSGT00390000000427"/>
<reference evidence="4" key="3">
    <citation type="submission" date="2025-09" db="UniProtKB">
        <authorList>
            <consortium name="Ensembl"/>
        </authorList>
    </citation>
    <scope>IDENTIFICATION</scope>
</reference>
<evidence type="ECO:0000256" key="2">
    <source>
        <dbReference type="ARBA" id="ARBA00023140"/>
    </source>
</evidence>
<dbReference type="GO" id="GO:0005778">
    <property type="term" value="C:peroxisomal membrane"/>
    <property type="evidence" value="ECO:0007669"/>
    <property type="project" value="UniProtKB-SubCell"/>
</dbReference>
<dbReference type="PANTHER" id="PTHR20990:SF1">
    <property type="entry name" value="PEROXISOMAL MEMBRANE PROTEIN 11C"/>
    <property type="match status" value="1"/>
</dbReference>
<reference evidence="4" key="1">
    <citation type="submission" date="2015-11" db="EMBL/GenBank/DDBJ databases">
        <authorList>
            <consortium name="International Coturnix japonica Genome Analysis Consortium"/>
            <person name="Warren W."/>
            <person name="Burt D.W."/>
            <person name="Antin P.B."/>
            <person name="Lanford R."/>
            <person name="Gros J."/>
            <person name="Wilson R.K."/>
        </authorList>
    </citation>
    <scope>NUCLEOTIDE SEQUENCE [LARGE SCALE GENOMIC DNA]</scope>
</reference>
<dbReference type="InterPro" id="IPR026510">
    <property type="entry name" value="PEX11C_met"/>
</dbReference>
<evidence type="ECO:0000313" key="5">
    <source>
        <dbReference type="Proteomes" id="UP000694412"/>
    </source>
</evidence>
<accession>A0A8C2TIV3</accession>
<evidence type="ECO:0000256" key="3">
    <source>
        <dbReference type="ARBA" id="ARBA00046271"/>
    </source>
</evidence>
<organism evidence="4 5">
    <name type="scientific">Coturnix japonica</name>
    <name type="common">Japanese quail</name>
    <name type="synonym">Coturnix coturnix japonica</name>
    <dbReference type="NCBI Taxonomy" id="93934"/>
    <lineage>
        <taxon>Eukaryota</taxon>
        <taxon>Metazoa</taxon>
        <taxon>Chordata</taxon>
        <taxon>Craniata</taxon>
        <taxon>Vertebrata</taxon>
        <taxon>Euteleostomi</taxon>
        <taxon>Archelosauria</taxon>
        <taxon>Archosauria</taxon>
        <taxon>Dinosauria</taxon>
        <taxon>Saurischia</taxon>
        <taxon>Theropoda</taxon>
        <taxon>Coelurosauria</taxon>
        <taxon>Aves</taxon>
        <taxon>Neognathae</taxon>
        <taxon>Galloanserae</taxon>
        <taxon>Galliformes</taxon>
        <taxon>Phasianidae</taxon>
        <taxon>Perdicinae</taxon>
        <taxon>Coturnix</taxon>
    </lineage>
</organism>
<sequence length="257" mass="26305">MPVRGAGIWAGIGAWAGIEASIPACRPRPGRVTMATAPPSRHAPAAARGVAMAAALGAMVAALESYRGRDRAVRALCYGCQLAGGALSGPQSPAEGLPGSLLALSAQLSSCRTVLRLLDDLAMLSHSRDYGLGPKVRAGREVRPKAACRASGCAAYQASGCAAYQASGVTLCPCASRRMRTLWSGCCRCFATWPTSCITPASTSHGRQTAASSAAALSAGGLPARRYGGCRCSWASCGERRPEERPMGSARLPAAAL</sequence>
<keyword evidence="1" id="KW-0472">Membrane</keyword>
<dbReference type="GO" id="GO:0016559">
    <property type="term" value="P:peroxisome fission"/>
    <property type="evidence" value="ECO:0007669"/>
    <property type="project" value="InterPro"/>
</dbReference>
<comment type="subcellular location">
    <subcellularLocation>
        <location evidence="3">Peroxisome membrane</location>
    </subcellularLocation>
</comment>
<reference evidence="4" key="2">
    <citation type="submission" date="2025-08" db="UniProtKB">
        <authorList>
            <consortium name="Ensembl"/>
        </authorList>
    </citation>
    <scope>IDENTIFICATION</scope>
</reference>
<protein>
    <submittedName>
        <fullName evidence="4">Peroxisomal biosis factor 11 gamma</fullName>
    </submittedName>
</protein>
<dbReference type="Proteomes" id="UP000694412">
    <property type="component" value="Chromosome 28"/>
</dbReference>
<dbReference type="Ensembl" id="ENSCJPT00005020371.1">
    <property type="protein sequence ID" value="ENSCJPP00005014284.1"/>
    <property type="gene ID" value="ENSCJPG00005011930.1"/>
</dbReference>
<evidence type="ECO:0000256" key="1">
    <source>
        <dbReference type="ARBA" id="ARBA00023136"/>
    </source>
</evidence>
<dbReference type="InterPro" id="IPR008733">
    <property type="entry name" value="PEX11"/>
</dbReference>
<keyword evidence="2" id="KW-0576">Peroxisome</keyword>
<evidence type="ECO:0000313" key="4">
    <source>
        <dbReference type="Ensembl" id="ENSCJPP00005014284.1"/>
    </source>
</evidence>
<keyword evidence="5" id="KW-1185">Reference proteome</keyword>
<proteinExistence type="predicted"/>